<feature type="chain" id="PRO_5044802098" evidence="1">
    <location>
        <begin position="24"/>
        <end position="166"/>
    </location>
</feature>
<gene>
    <name evidence="2" type="ORF">niasHT_031631</name>
</gene>
<organism evidence="2 3">
    <name type="scientific">Heterodera trifolii</name>
    <dbReference type="NCBI Taxonomy" id="157864"/>
    <lineage>
        <taxon>Eukaryota</taxon>
        <taxon>Metazoa</taxon>
        <taxon>Ecdysozoa</taxon>
        <taxon>Nematoda</taxon>
        <taxon>Chromadorea</taxon>
        <taxon>Rhabditida</taxon>
        <taxon>Tylenchina</taxon>
        <taxon>Tylenchomorpha</taxon>
        <taxon>Tylenchoidea</taxon>
        <taxon>Heteroderidae</taxon>
        <taxon>Heteroderinae</taxon>
        <taxon>Heterodera</taxon>
    </lineage>
</organism>
<evidence type="ECO:0000313" key="2">
    <source>
        <dbReference type="EMBL" id="KAL3084746.1"/>
    </source>
</evidence>
<evidence type="ECO:0000313" key="3">
    <source>
        <dbReference type="Proteomes" id="UP001620626"/>
    </source>
</evidence>
<evidence type="ECO:0000256" key="1">
    <source>
        <dbReference type="SAM" id="SignalP"/>
    </source>
</evidence>
<dbReference type="Gene3D" id="3.40.640.10">
    <property type="entry name" value="Type I PLP-dependent aspartate aminotransferase-like (Major domain)"/>
    <property type="match status" value="1"/>
</dbReference>
<proteinExistence type="predicted"/>
<dbReference type="EMBL" id="JBICBT010001070">
    <property type="protein sequence ID" value="KAL3084746.1"/>
    <property type="molecule type" value="Genomic_DNA"/>
</dbReference>
<keyword evidence="1" id="KW-0732">Signal</keyword>
<feature type="signal peptide" evidence="1">
    <location>
        <begin position="1"/>
        <end position="23"/>
    </location>
</feature>
<dbReference type="AlphaFoldDB" id="A0ABD2J444"/>
<dbReference type="InterPro" id="IPR015421">
    <property type="entry name" value="PyrdxlP-dep_Trfase_major"/>
</dbReference>
<sequence>MMTPPKWITILLICVLCAKGVGADIYDDIAKHDQTVFPTIGADIYDDIAKHDQTVFPTIGADIYDDIAKHDQTVFPTIGADIYDDIAKHDQTVFPTIGSAAGGGGASGGVGVGGGGTAWKRGVGPATFMTPYFQRPLELGADITVQSITKGARTFSRGRFRVAVFA</sequence>
<name>A0ABD2J444_9BILA</name>
<reference evidence="2 3" key="1">
    <citation type="submission" date="2024-10" db="EMBL/GenBank/DDBJ databases">
        <authorList>
            <person name="Kim D."/>
        </authorList>
    </citation>
    <scope>NUCLEOTIDE SEQUENCE [LARGE SCALE GENOMIC DNA]</scope>
    <source>
        <strain evidence="2">BH-2024</strain>
    </source>
</reference>
<accession>A0ABD2J444</accession>
<dbReference type="Proteomes" id="UP001620626">
    <property type="component" value="Unassembled WGS sequence"/>
</dbReference>
<protein>
    <submittedName>
        <fullName evidence="2">Uncharacterized protein</fullName>
    </submittedName>
</protein>
<comment type="caution">
    <text evidence="2">The sequence shown here is derived from an EMBL/GenBank/DDBJ whole genome shotgun (WGS) entry which is preliminary data.</text>
</comment>
<keyword evidence="3" id="KW-1185">Reference proteome</keyword>